<dbReference type="EMBL" id="CP002542">
    <property type="protein sequence ID" value="AEA42862.1"/>
    <property type="molecule type" value="Genomic_DNA"/>
</dbReference>
<accession>F2IJH4</accession>
<dbReference type="OrthoDB" id="653307at2"/>
<dbReference type="RefSeq" id="WP_013685634.1">
    <property type="nucleotide sequence ID" value="NC_015321.1"/>
</dbReference>
<reference evidence="2" key="2">
    <citation type="submission" date="2011-02" db="EMBL/GenBank/DDBJ databases">
        <title>The complete genome of Fluviicola taffensis DSM 16823.</title>
        <authorList>
            <consortium name="US DOE Joint Genome Institute (JGI-PGF)"/>
            <person name="Lucas S."/>
            <person name="Copeland A."/>
            <person name="Lapidus A."/>
            <person name="Bruce D."/>
            <person name="Goodwin L."/>
            <person name="Pitluck S."/>
            <person name="Kyrpides N."/>
            <person name="Mavromatis K."/>
            <person name="Ivanova N."/>
            <person name="Mikhailova N."/>
            <person name="Pagani I."/>
            <person name="Chertkov O."/>
            <person name="Detter J.C."/>
            <person name="Han C."/>
            <person name="Tapia R."/>
            <person name="Land M."/>
            <person name="Hauser L."/>
            <person name="Markowitz V."/>
            <person name="Cheng J.-F."/>
            <person name="Hugenholtz P."/>
            <person name="Woyke T."/>
            <person name="Wu D."/>
            <person name="Tindall B."/>
            <person name="Pomrenke H.G."/>
            <person name="Brambilla E."/>
            <person name="Klenk H.-P."/>
            <person name="Eisen J.A."/>
        </authorList>
    </citation>
    <scope>NUCLEOTIDE SEQUENCE [LARGE SCALE GENOMIC DNA]</scope>
    <source>
        <strain evidence="2">DSM 16823 / RW262 / RW262</strain>
    </source>
</reference>
<dbReference type="Proteomes" id="UP000007463">
    <property type="component" value="Chromosome"/>
</dbReference>
<sequence length="212" mass="25251">MLLDPNAIIRTKNGPLNAKLEFEDRSSLTLNIDGYTLENSIKLNQHWEISEESFDQFGNKFDFDLTQFDEITDFELEFKLPIFTIEQDAVKETSFTFVVNYSELSQEIHFFNESENIDIKEDWQGLEEIFRQLNRIYTPLKKHLRCCFGCLFSGYEKGGNSLFCMIKSKNLYLSKSFQEWYSDFYYGLEYEGVSENYYCDEFEIDKRKKITH</sequence>
<protein>
    <submittedName>
        <fullName evidence="1">Uncharacterized protein</fullName>
    </submittedName>
</protein>
<dbReference type="HOGENOM" id="CLU_1298263_0_0_10"/>
<dbReference type="AlphaFoldDB" id="F2IJH4"/>
<keyword evidence="2" id="KW-1185">Reference proteome</keyword>
<evidence type="ECO:0000313" key="1">
    <source>
        <dbReference type="EMBL" id="AEA42862.1"/>
    </source>
</evidence>
<gene>
    <name evidence="1" type="ordered locus">Fluta_0861</name>
</gene>
<reference evidence="1 2" key="1">
    <citation type="journal article" date="2011" name="Stand. Genomic Sci.">
        <title>Complete genome sequence of the gliding freshwater bacterium Fluviicola taffensis type strain (RW262).</title>
        <authorList>
            <person name="Woyke T."/>
            <person name="Chertkov O."/>
            <person name="Lapidus A."/>
            <person name="Nolan M."/>
            <person name="Lucas S."/>
            <person name="Del Rio T.G."/>
            <person name="Tice H."/>
            <person name="Cheng J.F."/>
            <person name="Tapia R."/>
            <person name="Han C."/>
            <person name="Goodwin L."/>
            <person name="Pitluck S."/>
            <person name="Liolios K."/>
            <person name="Pagani I."/>
            <person name="Ivanova N."/>
            <person name="Huntemann M."/>
            <person name="Mavromatis K."/>
            <person name="Mikhailova N."/>
            <person name="Pati A."/>
            <person name="Chen A."/>
            <person name="Palaniappan K."/>
            <person name="Land M."/>
            <person name="Hauser L."/>
            <person name="Brambilla E.M."/>
            <person name="Rohde M."/>
            <person name="Mwirichia R."/>
            <person name="Sikorski J."/>
            <person name="Tindall B.J."/>
            <person name="Goker M."/>
            <person name="Bristow J."/>
            <person name="Eisen J.A."/>
            <person name="Markowitz V."/>
            <person name="Hugenholtz P."/>
            <person name="Klenk H.P."/>
            <person name="Kyrpides N.C."/>
        </authorList>
    </citation>
    <scope>NUCLEOTIDE SEQUENCE [LARGE SCALE GENOMIC DNA]</scope>
    <source>
        <strain evidence="2">DSM 16823 / RW262 / RW262</strain>
    </source>
</reference>
<name>F2IJH4_FLUTR</name>
<evidence type="ECO:0000313" key="2">
    <source>
        <dbReference type="Proteomes" id="UP000007463"/>
    </source>
</evidence>
<dbReference type="KEGG" id="fte:Fluta_0861"/>
<organism evidence="1 2">
    <name type="scientific">Fluviicola taffensis (strain DSM 16823 / NCIMB 13979 / RW262)</name>
    <dbReference type="NCBI Taxonomy" id="755732"/>
    <lineage>
        <taxon>Bacteria</taxon>
        <taxon>Pseudomonadati</taxon>
        <taxon>Bacteroidota</taxon>
        <taxon>Flavobacteriia</taxon>
        <taxon>Flavobacteriales</taxon>
        <taxon>Crocinitomicaceae</taxon>
        <taxon>Fluviicola</taxon>
    </lineage>
</organism>
<dbReference type="STRING" id="755732.Fluta_0861"/>
<proteinExistence type="predicted"/>